<evidence type="ECO:0000313" key="4">
    <source>
        <dbReference type="EMBL" id="QHT81826.1"/>
    </source>
</evidence>
<evidence type="ECO:0000256" key="2">
    <source>
        <dbReference type="ARBA" id="ARBA00022741"/>
    </source>
</evidence>
<dbReference type="GO" id="GO:0003689">
    <property type="term" value="F:DNA clamp loader activity"/>
    <property type="evidence" value="ECO:0007669"/>
    <property type="project" value="TreeGrafter"/>
</dbReference>
<keyword evidence="3" id="KW-0067">ATP-binding</keyword>
<organism evidence="4">
    <name type="scientific">viral metagenome</name>
    <dbReference type="NCBI Taxonomy" id="1070528"/>
    <lineage>
        <taxon>unclassified sequences</taxon>
        <taxon>metagenomes</taxon>
        <taxon>organismal metagenomes</taxon>
    </lineage>
</organism>
<keyword evidence="2" id="KW-0547">Nucleotide-binding</keyword>
<dbReference type="SUPFAM" id="SSF52540">
    <property type="entry name" value="P-loop containing nucleoside triphosphate hydrolases"/>
    <property type="match status" value="1"/>
</dbReference>
<dbReference type="InterPro" id="IPR027417">
    <property type="entry name" value="P-loop_NTPase"/>
</dbReference>
<dbReference type="GO" id="GO:0006281">
    <property type="term" value="P:DNA repair"/>
    <property type="evidence" value="ECO:0007669"/>
    <property type="project" value="TreeGrafter"/>
</dbReference>
<evidence type="ECO:0000256" key="3">
    <source>
        <dbReference type="ARBA" id="ARBA00022840"/>
    </source>
</evidence>
<keyword evidence="1" id="KW-0235">DNA replication</keyword>
<dbReference type="AlphaFoldDB" id="A0A6C0HNU1"/>
<dbReference type="Gene3D" id="3.40.50.300">
    <property type="entry name" value="P-loop containing nucleotide triphosphate hydrolases"/>
    <property type="match status" value="1"/>
</dbReference>
<proteinExistence type="predicted"/>
<dbReference type="EMBL" id="MN739993">
    <property type="protein sequence ID" value="QHT81826.1"/>
    <property type="molecule type" value="Genomic_DNA"/>
</dbReference>
<name>A0A6C0HNU1_9ZZZZ</name>
<protein>
    <recommendedName>
        <fullName evidence="5">DNA polymerase III delta N-terminal domain-containing protein</fullName>
    </recommendedName>
</protein>
<dbReference type="GO" id="GO:0006261">
    <property type="term" value="P:DNA-templated DNA replication"/>
    <property type="evidence" value="ECO:0007669"/>
    <property type="project" value="TreeGrafter"/>
</dbReference>
<sequence length="300" mass="35596">MEERYLPRSFDELISPSREKVVQQLKTCRQKNQSILCMGSINTFKREMLKQYVAQFSHLYEINVFNDLSSQLDLTELKTFCKTVSSKSKVVLIEHFDMLSEIIQSYMKIIMEEFPNVVFAFGAESTKKMIESIQTRTVPIYFEEWTTVEYRQLVDRILVLEGMEVGSLDALFSLPSLSIYFIFNLFHKLNILQVKKVDHLTPYLHIHDPRQLDLFFECIGKEDLKAAVQVLFLEYEKGYSLLDIYHFLYEYLKISKKWKGLNYLYIEKLCSYIQQIYEGNDHKLMLLFLTNEFLCIFKNS</sequence>
<dbReference type="GO" id="GO:0005663">
    <property type="term" value="C:DNA replication factor C complex"/>
    <property type="evidence" value="ECO:0007669"/>
    <property type="project" value="TreeGrafter"/>
</dbReference>
<reference evidence="4" key="1">
    <citation type="journal article" date="2020" name="Nature">
        <title>Giant virus diversity and host interactions through global metagenomics.</title>
        <authorList>
            <person name="Schulz F."/>
            <person name="Roux S."/>
            <person name="Paez-Espino D."/>
            <person name="Jungbluth S."/>
            <person name="Walsh D.A."/>
            <person name="Denef V.J."/>
            <person name="McMahon K.D."/>
            <person name="Konstantinidis K.T."/>
            <person name="Eloe-Fadrosh E.A."/>
            <person name="Kyrpides N.C."/>
            <person name="Woyke T."/>
        </authorList>
    </citation>
    <scope>NUCLEOTIDE SEQUENCE</scope>
    <source>
        <strain evidence="4">GVMAG-M-3300023184-160</strain>
    </source>
</reference>
<dbReference type="PANTHER" id="PTHR11669:SF20">
    <property type="entry name" value="REPLICATION FACTOR C SUBUNIT 4"/>
    <property type="match status" value="1"/>
</dbReference>
<dbReference type="InterPro" id="IPR050238">
    <property type="entry name" value="DNA_Rep/Repair_Clamp_Loader"/>
</dbReference>
<dbReference type="GO" id="GO:0005524">
    <property type="term" value="F:ATP binding"/>
    <property type="evidence" value="ECO:0007669"/>
    <property type="project" value="UniProtKB-KW"/>
</dbReference>
<accession>A0A6C0HNU1</accession>
<evidence type="ECO:0008006" key="5">
    <source>
        <dbReference type="Google" id="ProtNLM"/>
    </source>
</evidence>
<evidence type="ECO:0000256" key="1">
    <source>
        <dbReference type="ARBA" id="ARBA00022705"/>
    </source>
</evidence>
<dbReference type="PANTHER" id="PTHR11669">
    <property type="entry name" value="REPLICATION FACTOR C / DNA POLYMERASE III GAMMA-TAU SUBUNIT"/>
    <property type="match status" value="1"/>
</dbReference>